<dbReference type="EMBL" id="JBAHYK010005155">
    <property type="protein sequence ID" value="KAL0562578.1"/>
    <property type="molecule type" value="Genomic_DNA"/>
</dbReference>
<protein>
    <submittedName>
        <fullName evidence="2">Uncharacterized protein</fullName>
    </submittedName>
</protein>
<feature type="compositionally biased region" description="Basic and acidic residues" evidence="1">
    <location>
        <begin position="50"/>
        <end position="64"/>
    </location>
</feature>
<name>A0ABR3EI82_9AGAR</name>
<feature type="region of interest" description="Disordered" evidence="1">
    <location>
        <begin position="50"/>
        <end position="70"/>
    </location>
</feature>
<sequence length="70" mass="8523">MEGKENAQNRVVYDKKKYQKLVRRCRGLRRNVLLGRWKIGLKRMRSELHEAEARYERQRKDLHTSRAKLA</sequence>
<accession>A0ABR3EI82</accession>
<proteinExistence type="predicted"/>
<evidence type="ECO:0000313" key="3">
    <source>
        <dbReference type="Proteomes" id="UP001465976"/>
    </source>
</evidence>
<gene>
    <name evidence="2" type="ORF">V5O48_019508</name>
</gene>
<organism evidence="2 3">
    <name type="scientific">Marasmius crinis-equi</name>
    <dbReference type="NCBI Taxonomy" id="585013"/>
    <lineage>
        <taxon>Eukaryota</taxon>
        <taxon>Fungi</taxon>
        <taxon>Dikarya</taxon>
        <taxon>Basidiomycota</taxon>
        <taxon>Agaricomycotina</taxon>
        <taxon>Agaricomycetes</taxon>
        <taxon>Agaricomycetidae</taxon>
        <taxon>Agaricales</taxon>
        <taxon>Marasmiineae</taxon>
        <taxon>Marasmiaceae</taxon>
        <taxon>Marasmius</taxon>
    </lineage>
</organism>
<keyword evidence="3" id="KW-1185">Reference proteome</keyword>
<feature type="non-terminal residue" evidence="2">
    <location>
        <position position="70"/>
    </location>
</feature>
<reference evidence="2 3" key="1">
    <citation type="submission" date="2024-02" db="EMBL/GenBank/DDBJ databases">
        <title>A draft genome for the cacao thread blight pathogen Marasmius crinis-equi.</title>
        <authorList>
            <person name="Cohen S.P."/>
            <person name="Baruah I.K."/>
            <person name="Amoako-Attah I."/>
            <person name="Bukari Y."/>
            <person name="Meinhardt L.W."/>
            <person name="Bailey B.A."/>
        </authorList>
    </citation>
    <scope>NUCLEOTIDE SEQUENCE [LARGE SCALE GENOMIC DNA]</scope>
    <source>
        <strain evidence="2 3">GH-76</strain>
    </source>
</reference>
<evidence type="ECO:0000313" key="2">
    <source>
        <dbReference type="EMBL" id="KAL0562578.1"/>
    </source>
</evidence>
<evidence type="ECO:0000256" key="1">
    <source>
        <dbReference type="SAM" id="MobiDB-lite"/>
    </source>
</evidence>
<dbReference type="Proteomes" id="UP001465976">
    <property type="component" value="Unassembled WGS sequence"/>
</dbReference>
<comment type="caution">
    <text evidence="2">The sequence shown here is derived from an EMBL/GenBank/DDBJ whole genome shotgun (WGS) entry which is preliminary data.</text>
</comment>